<reference evidence="2 3" key="1">
    <citation type="submission" date="2020-04" db="EMBL/GenBank/DDBJ databases">
        <authorList>
            <person name="De Canck E."/>
        </authorList>
    </citation>
    <scope>NUCLEOTIDE SEQUENCE [LARGE SCALE GENOMIC DNA]</scope>
    <source>
        <strain evidence="2 3">LMG 29542</strain>
    </source>
</reference>
<organism evidence="2 3">
    <name type="scientific">Paraburkholderia humisilvae</name>
    <dbReference type="NCBI Taxonomy" id="627669"/>
    <lineage>
        <taxon>Bacteria</taxon>
        <taxon>Pseudomonadati</taxon>
        <taxon>Pseudomonadota</taxon>
        <taxon>Betaproteobacteria</taxon>
        <taxon>Burkholderiales</taxon>
        <taxon>Burkholderiaceae</taxon>
        <taxon>Paraburkholderia</taxon>
    </lineage>
</organism>
<feature type="region of interest" description="Disordered" evidence="1">
    <location>
        <begin position="137"/>
        <end position="172"/>
    </location>
</feature>
<accession>A0A6J5DEY0</accession>
<dbReference type="InterPro" id="IPR024487">
    <property type="entry name" value="CBP_BcsR"/>
</dbReference>
<proteinExistence type="predicted"/>
<feature type="compositionally biased region" description="Low complexity" evidence="1">
    <location>
        <begin position="161"/>
        <end position="172"/>
    </location>
</feature>
<evidence type="ECO:0008006" key="4">
    <source>
        <dbReference type="Google" id="ProtNLM"/>
    </source>
</evidence>
<evidence type="ECO:0000256" key="1">
    <source>
        <dbReference type="SAM" id="MobiDB-lite"/>
    </source>
</evidence>
<feature type="compositionally biased region" description="Low complexity" evidence="1">
    <location>
        <begin position="62"/>
        <end position="86"/>
    </location>
</feature>
<dbReference type="Proteomes" id="UP000494363">
    <property type="component" value="Unassembled WGS sequence"/>
</dbReference>
<dbReference type="Pfam" id="PF10945">
    <property type="entry name" value="CBP_BcsR"/>
    <property type="match status" value="1"/>
</dbReference>
<evidence type="ECO:0000313" key="2">
    <source>
        <dbReference type="EMBL" id="CAB3751974.1"/>
    </source>
</evidence>
<feature type="region of interest" description="Disordered" evidence="1">
    <location>
        <begin position="1"/>
        <end position="23"/>
    </location>
</feature>
<feature type="region of interest" description="Disordered" evidence="1">
    <location>
        <begin position="204"/>
        <end position="224"/>
    </location>
</feature>
<feature type="region of interest" description="Disordered" evidence="1">
    <location>
        <begin position="48"/>
        <end position="86"/>
    </location>
</feature>
<sequence>MSVSDDIGNLFQRFGGDPDRYQEVSRDDDVKYAASRWPLLTALDIAHPAPVPGAGQPLSRPSAVQAKSAQAKSSTQPLAGAPAANAPTAGAVAANRATLDASRGPFFARGHLFATTPPPVEPARAASARFSTARDARAAASGTEAASGSVRAGTVPASMTSAPQGGPSPAAPITDVPATAAPIRDESRQLQPGILTGRKQTFAQAPGPGAVPAAQPQPAPRAAATDSILSGMFAIAAREPSAQPAPRELASVFARLAGVPGADRKKTGGGQP</sequence>
<evidence type="ECO:0000313" key="3">
    <source>
        <dbReference type="Proteomes" id="UP000494363"/>
    </source>
</evidence>
<keyword evidence="3" id="KW-1185">Reference proteome</keyword>
<dbReference type="RefSeq" id="WP_175225940.1">
    <property type="nucleotide sequence ID" value="NZ_CADIKH010000006.1"/>
</dbReference>
<gene>
    <name evidence="2" type="ORF">LMG29542_01625</name>
</gene>
<dbReference type="EMBL" id="CADIKH010000006">
    <property type="protein sequence ID" value="CAB3751974.1"/>
    <property type="molecule type" value="Genomic_DNA"/>
</dbReference>
<protein>
    <recommendedName>
        <fullName evidence="4">Cellulose biosynthesis protein BcsR</fullName>
    </recommendedName>
</protein>
<dbReference type="NCBIfam" id="NF040718">
    <property type="entry name" value="BcsP_of_Ic"/>
    <property type="match status" value="1"/>
</dbReference>
<name>A0A6J5DEY0_9BURK</name>
<dbReference type="AlphaFoldDB" id="A0A6J5DEY0"/>
<feature type="compositionally biased region" description="Low complexity" evidence="1">
    <location>
        <begin position="138"/>
        <end position="149"/>
    </location>
</feature>